<proteinExistence type="inferred from homology"/>
<protein>
    <recommendedName>
        <fullName evidence="3">ribonuclease H</fullName>
        <ecNumber evidence="3">3.1.26.4</ecNumber>
    </recommendedName>
</protein>
<feature type="non-terminal residue" evidence="9">
    <location>
        <position position="217"/>
    </location>
</feature>
<evidence type="ECO:0000256" key="1">
    <source>
        <dbReference type="ARBA" id="ARBA00000077"/>
    </source>
</evidence>
<sequence length="217" mass="23913">MDILPRDFISDHERVQTVLHVEHATAAPTSPIHPHLRRSDLHAPCETDFDEWLQELLADAADEEELAAFAYGRSFPSVTHTKQVYVDGSCLRQASNTAAAGAGIFWGPGNPGNKGVRVPGDQTNNRAELFAVLTVLAETPIDIPLDFRTDSMYVIEMIVTQGPSLAQRGWNCANNDLLRAIQHQIRRRPVTVQFHHVHGHTGNLSNEDADRLAKAGA</sequence>
<dbReference type="CDD" id="cd09280">
    <property type="entry name" value="RNase_HI_eukaryote_like"/>
    <property type="match status" value="1"/>
</dbReference>
<evidence type="ECO:0000313" key="10">
    <source>
        <dbReference type="Proteomes" id="UP001219525"/>
    </source>
</evidence>
<dbReference type="InterPro" id="IPR012337">
    <property type="entry name" value="RNaseH-like_sf"/>
</dbReference>
<keyword evidence="6" id="KW-0255">Endonuclease</keyword>
<evidence type="ECO:0000256" key="3">
    <source>
        <dbReference type="ARBA" id="ARBA00012180"/>
    </source>
</evidence>
<dbReference type="EC" id="3.1.26.4" evidence="3"/>
<comment type="similarity">
    <text evidence="2">Belongs to the RNase H family.</text>
</comment>
<evidence type="ECO:0000259" key="8">
    <source>
        <dbReference type="PROSITE" id="PS50879"/>
    </source>
</evidence>
<comment type="catalytic activity">
    <reaction evidence="1">
        <text>Endonucleolytic cleavage to 5'-phosphomonoester.</text>
        <dbReference type="EC" id="3.1.26.4"/>
    </reaction>
</comment>
<dbReference type="PROSITE" id="PS50879">
    <property type="entry name" value="RNASE_H_1"/>
    <property type="match status" value="1"/>
</dbReference>
<feature type="domain" description="RNase H type-1" evidence="8">
    <location>
        <begin position="78"/>
        <end position="217"/>
    </location>
</feature>
<dbReference type="Gene3D" id="3.30.420.10">
    <property type="entry name" value="Ribonuclease H-like superfamily/Ribonuclease H"/>
    <property type="match status" value="1"/>
</dbReference>
<dbReference type="Proteomes" id="UP001219525">
    <property type="component" value="Unassembled WGS sequence"/>
</dbReference>
<dbReference type="GO" id="GO:0046872">
    <property type="term" value="F:metal ion binding"/>
    <property type="evidence" value="ECO:0007669"/>
    <property type="project" value="UniProtKB-KW"/>
</dbReference>
<evidence type="ECO:0000256" key="5">
    <source>
        <dbReference type="ARBA" id="ARBA00022723"/>
    </source>
</evidence>
<evidence type="ECO:0000313" key="9">
    <source>
        <dbReference type="EMBL" id="KAJ7207106.1"/>
    </source>
</evidence>
<dbReference type="GO" id="GO:0004523">
    <property type="term" value="F:RNA-DNA hybrid ribonuclease activity"/>
    <property type="evidence" value="ECO:0007669"/>
    <property type="project" value="UniProtKB-EC"/>
</dbReference>
<dbReference type="GO" id="GO:0043137">
    <property type="term" value="P:DNA replication, removal of RNA primer"/>
    <property type="evidence" value="ECO:0007669"/>
    <property type="project" value="TreeGrafter"/>
</dbReference>
<dbReference type="InterPro" id="IPR036397">
    <property type="entry name" value="RNaseH_sf"/>
</dbReference>
<accession>A0AAD6VB30</accession>
<dbReference type="EMBL" id="JARJCW010000037">
    <property type="protein sequence ID" value="KAJ7207106.1"/>
    <property type="molecule type" value="Genomic_DNA"/>
</dbReference>
<reference evidence="9" key="1">
    <citation type="submission" date="2023-03" db="EMBL/GenBank/DDBJ databases">
        <title>Massive genome expansion in bonnet fungi (Mycena s.s.) driven by repeated elements and novel gene families across ecological guilds.</title>
        <authorList>
            <consortium name="Lawrence Berkeley National Laboratory"/>
            <person name="Harder C.B."/>
            <person name="Miyauchi S."/>
            <person name="Viragh M."/>
            <person name="Kuo A."/>
            <person name="Thoen E."/>
            <person name="Andreopoulos B."/>
            <person name="Lu D."/>
            <person name="Skrede I."/>
            <person name="Drula E."/>
            <person name="Henrissat B."/>
            <person name="Morin E."/>
            <person name="Kohler A."/>
            <person name="Barry K."/>
            <person name="LaButti K."/>
            <person name="Morin E."/>
            <person name="Salamov A."/>
            <person name="Lipzen A."/>
            <person name="Mereny Z."/>
            <person name="Hegedus B."/>
            <person name="Baldrian P."/>
            <person name="Stursova M."/>
            <person name="Weitz H."/>
            <person name="Taylor A."/>
            <person name="Grigoriev I.V."/>
            <person name="Nagy L.G."/>
            <person name="Martin F."/>
            <person name="Kauserud H."/>
        </authorList>
    </citation>
    <scope>NUCLEOTIDE SEQUENCE</scope>
    <source>
        <strain evidence="9">9144</strain>
    </source>
</reference>
<dbReference type="InterPro" id="IPR050092">
    <property type="entry name" value="RNase_H"/>
</dbReference>
<keyword evidence="10" id="KW-1185">Reference proteome</keyword>
<keyword evidence="7" id="KW-0378">Hydrolase</keyword>
<dbReference type="GO" id="GO:0003676">
    <property type="term" value="F:nucleic acid binding"/>
    <property type="evidence" value="ECO:0007669"/>
    <property type="project" value="InterPro"/>
</dbReference>
<dbReference type="InterPro" id="IPR002156">
    <property type="entry name" value="RNaseH_domain"/>
</dbReference>
<dbReference type="SUPFAM" id="SSF53098">
    <property type="entry name" value="Ribonuclease H-like"/>
    <property type="match status" value="1"/>
</dbReference>
<evidence type="ECO:0000256" key="2">
    <source>
        <dbReference type="ARBA" id="ARBA00005300"/>
    </source>
</evidence>
<dbReference type="PANTHER" id="PTHR10642:SF26">
    <property type="entry name" value="RIBONUCLEASE H1"/>
    <property type="match status" value="1"/>
</dbReference>
<dbReference type="AlphaFoldDB" id="A0AAD6VB30"/>
<organism evidence="9 10">
    <name type="scientific">Mycena pura</name>
    <dbReference type="NCBI Taxonomy" id="153505"/>
    <lineage>
        <taxon>Eukaryota</taxon>
        <taxon>Fungi</taxon>
        <taxon>Dikarya</taxon>
        <taxon>Basidiomycota</taxon>
        <taxon>Agaricomycotina</taxon>
        <taxon>Agaricomycetes</taxon>
        <taxon>Agaricomycetidae</taxon>
        <taxon>Agaricales</taxon>
        <taxon>Marasmiineae</taxon>
        <taxon>Mycenaceae</taxon>
        <taxon>Mycena</taxon>
    </lineage>
</organism>
<dbReference type="Pfam" id="PF00075">
    <property type="entry name" value="RNase_H"/>
    <property type="match status" value="1"/>
</dbReference>
<comment type="caution">
    <text evidence="9">The sequence shown here is derived from an EMBL/GenBank/DDBJ whole genome shotgun (WGS) entry which is preliminary data.</text>
</comment>
<evidence type="ECO:0000256" key="6">
    <source>
        <dbReference type="ARBA" id="ARBA00022759"/>
    </source>
</evidence>
<gene>
    <name evidence="9" type="ORF">GGX14DRAFT_366800</name>
</gene>
<evidence type="ECO:0000256" key="7">
    <source>
        <dbReference type="ARBA" id="ARBA00022801"/>
    </source>
</evidence>
<keyword evidence="5" id="KW-0479">Metal-binding</keyword>
<name>A0AAD6VB30_9AGAR</name>
<keyword evidence="4" id="KW-0540">Nuclease</keyword>
<dbReference type="PANTHER" id="PTHR10642">
    <property type="entry name" value="RIBONUCLEASE H1"/>
    <property type="match status" value="1"/>
</dbReference>
<evidence type="ECO:0000256" key="4">
    <source>
        <dbReference type="ARBA" id="ARBA00022722"/>
    </source>
</evidence>